<evidence type="ECO:0000313" key="3">
    <source>
        <dbReference type="Proteomes" id="UP000514411"/>
    </source>
</evidence>
<name>A0A7U7HLM8_XANCJ</name>
<reference evidence="1 3" key="1">
    <citation type="submission" date="2020-07" db="EMBL/GenBank/DDBJ databases">
        <authorList>
            <person name="Teixeira M."/>
        </authorList>
    </citation>
    <scope>NUCLEOTIDE SEQUENCE</scope>
    <source>
        <strain evidence="2">3</strain>
        <strain evidence="1">Xanthomonas arboricola pv. juglandis CPBF 427</strain>
    </source>
</reference>
<accession>A0A7U7HLM8</accession>
<dbReference type="RefSeq" id="WP_144422656.1">
    <property type="nucleotide sequence ID" value="NZ_LR861807.1"/>
</dbReference>
<organism evidence="1">
    <name type="scientific">Xanthomonas campestris pv. juglandis</name>
    <name type="common">Xanthomonas arboricola pv. juglandis</name>
    <dbReference type="NCBI Taxonomy" id="195709"/>
    <lineage>
        <taxon>Bacteria</taxon>
        <taxon>Pseudomonadati</taxon>
        <taxon>Pseudomonadota</taxon>
        <taxon>Gammaproteobacteria</taxon>
        <taxon>Lysobacterales</taxon>
        <taxon>Lysobacteraceae</taxon>
        <taxon>Xanthomonas</taxon>
    </lineage>
</organism>
<sequence length="79" mass="8587">MTRHIAAAGMNSAAWCSRVQGLASLPSAHLRDDHALRAIRARGLLARQAVLRACALRADRMQARHRRVLTIAPAQGAPR</sequence>
<dbReference type="AlphaFoldDB" id="A0A7U7HLM8"/>
<evidence type="ECO:0000313" key="2">
    <source>
        <dbReference type="EMBL" id="CAD1790443.1"/>
    </source>
</evidence>
<gene>
    <name evidence="2" type="ORF">XSP_001588</name>
    <name evidence="1" type="ORF">XSP_001602</name>
</gene>
<dbReference type="EMBL" id="LR861807">
    <property type="protein sequence ID" value="CAD1790443.1"/>
    <property type="molecule type" value="Genomic_DNA"/>
</dbReference>
<dbReference type="Proteomes" id="UP000514411">
    <property type="component" value="Chromosome"/>
</dbReference>
<evidence type="ECO:0000313" key="1">
    <source>
        <dbReference type="EMBL" id="CAD0322782.1"/>
    </source>
</evidence>
<proteinExistence type="predicted"/>
<dbReference type="EMBL" id="LR824643">
    <property type="protein sequence ID" value="CAD0322782.1"/>
    <property type="molecule type" value="Genomic_DNA"/>
</dbReference>
<protein>
    <submittedName>
        <fullName evidence="1">Uncharacterized protein</fullName>
    </submittedName>
</protein>